<evidence type="ECO:0008006" key="12">
    <source>
        <dbReference type="Google" id="ProtNLM"/>
    </source>
</evidence>
<dbReference type="PANTHER" id="PTHR43840:SF17">
    <property type="entry name" value="CATION EFFLUX PROTEIN CYTOPLASMIC DOMAIN-CONTAINING PROTEIN"/>
    <property type="match status" value="1"/>
</dbReference>
<dbReference type="InterPro" id="IPR027470">
    <property type="entry name" value="Cation_efflux_CTD"/>
</dbReference>
<keyword evidence="3" id="KW-0813">Transport</keyword>
<evidence type="ECO:0000256" key="5">
    <source>
        <dbReference type="ARBA" id="ARBA00022989"/>
    </source>
</evidence>
<feature type="transmembrane region" description="Helical" evidence="7">
    <location>
        <begin position="52"/>
        <end position="75"/>
    </location>
</feature>
<dbReference type="Gene3D" id="3.30.70.1350">
    <property type="entry name" value="Cation efflux protein, cytoplasmic domain"/>
    <property type="match status" value="1"/>
</dbReference>
<dbReference type="NCBIfam" id="TIGR01297">
    <property type="entry name" value="CDF"/>
    <property type="match status" value="1"/>
</dbReference>
<evidence type="ECO:0000256" key="6">
    <source>
        <dbReference type="ARBA" id="ARBA00023136"/>
    </source>
</evidence>
<feature type="domain" description="Cation efflux protein cytoplasmic" evidence="9">
    <location>
        <begin position="244"/>
        <end position="318"/>
    </location>
</feature>
<dbReference type="InterPro" id="IPR027469">
    <property type="entry name" value="Cation_efflux_TMD_sf"/>
</dbReference>
<evidence type="ECO:0000256" key="2">
    <source>
        <dbReference type="ARBA" id="ARBA00008873"/>
    </source>
</evidence>
<protein>
    <recommendedName>
        <fullName evidence="12">Cation efflux protein cytoplasmic domain-containing protein</fullName>
    </recommendedName>
</protein>
<proteinExistence type="inferred from homology"/>
<dbReference type="PANTHER" id="PTHR43840">
    <property type="entry name" value="MITOCHONDRIAL METAL TRANSPORTER 1-RELATED"/>
    <property type="match status" value="1"/>
</dbReference>
<accession>A0AAN5I4Z1</accession>
<dbReference type="InterPro" id="IPR036837">
    <property type="entry name" value="Cation_efflux_CTD_sf"/>
</dbReference>
<evidence type="ECO:0000256" key="7">
    <source>
        <dbReference type="SAM" id="Phobius"/>
    </source>
</evidence>
<dbReference type="GO" id="GO:0016020">
    <property type="term" value="C:membrane"/>
    <property type="evidence" value="ECO:0007669"/>
    <property type="project" value="UniProtKB-SubCell"/>
</dbReference>
<keyword evidence="11" id="KW-1185">Reference proteome</keyword>
<sequence length="324" mass="36393">ERKKRKKLIMKFYDEQAELIGHYENDEKLLSGVIPPVDSEPRIDRILNYTHISLNVILLFANLTAAILSGSLSIISTFVESAMDLTTGLIMGLCLHLIKKSDFFKYPRGRERLETVGVILCAVIMGISNIVIILHSLNAIVHGNIEVDMNLITFIIIVVGCALKTVLMVICFRRGSPSSKVIAMDMRNDIATSSVAIVAAFIGSRYWKYADPVGACLVCSIIAFNWFAHALEHIPSLTGVRAEQEHLSRVLRIGMQHDDRIQKIDHVMLYHIGAKAMVEMHIVMEENLPLKITHDISHPLEKKINQIDFVDRSFVHCDYACDGD</sequence>
<keyword evidence="4 7" id="KW-0812">Transmembrane</keyword>
<dbReference type="GO" id="GO:0008324">
    <property type="term" value="F:monoatomic cation transmembrane transporter activity"/>
    <property type="evidence" value="ECO:0007669"/>
    <property type="project" value="InterPro"/>
</dbReference>
<dbReference type="EMBL" id="BTRK01000005">
    <property type="protein sequence ID" value="GMR52408.1"/>
    <property type="molecule type" value="Genomic_DNA"/>
</dbReference>
<evidence type="ECO:0000259" key="9">
    <source>
        <dbReference type="Pfam" id="PF16916"/>
    </source>
</evidence>
<dbReference type="AlphaFoldDB" id="A0AAN5I4Z1"/>
<evidence type="ECO:0000256" key="1">
    <source>
        <dbReference type="ARBA" id="ARBA00004141"/>
    </source>
</evidence>
<keyword evidence="5 7" id="KW-1133">Transmembrane helix</keyword>
<feature type="transmembrane region" description="Helical" evidence="7">
    <location>
        <begin position="118"/>
        <end position="137"/>
    </location>
</feature>
<dbReference type="InterPro" id="IPR002524">
    <property type="entry name" value="Cation_efflux"/>
</dbReference>
<comment type="subcellular location">
    <subcellularLocation>
        <location evidence="1">Membrane</location>
        <topology evidence="1">Multi-pass membrane protein</topology>
    </subcellularLocation>
</comment>
<dbReference type="FunFam" id="1.20.1510.10:FF:000005">
    <property type="entry name" value="Putative Cation diffusion facilitator 1"/>
    <property type="match status" value="1"/>
</dbReference>
<dbReference type="Pfam" id="PF01545">
    <property type="entry name" value="Cation_efflux"/>
    <property type="match status" value="1"/>
</dbReference>
<dbReference type="InterPro" id="IPR058533">
    <property type="entry name" value="Cation_efflux_TM"/>
</dbReference>
<reference evidence="11" key="1">
    <citation type="submission" date="2022-10" db="EMBL/GenBank/DDBJ databases">
        <title>Genome assembly of Pristionchus species.</title>
        <authorList>
            <person name="Yoshida K."/>
            <person name="Sommer R.J."/>
        </authorList>
    </citation>
    <scope>NUCLEOTIDE SEQUENCE [LARGE SCALE GENOMIC DNA]</scope>
    <source>
        <strain evidence="11">RS5460</strain>
    </source>
</reference>
<evidence type="ECO:0000259" key="8">
    <source>
        <dbReference type="Pfam" id="PF01545"/>
    </source>
</evidence>
<dbReference type="SUPFAM" id="SSF161111">
    <property type="entry name" value="Cation efflux protein transmembrane domain-like"/>
    <property type="match status" value="1"/>
</dbReference>
<feature type="transmembrane region" description="Helical" evidence="7">
    <location>
        <begin position="81"/>
        <end position="98"/>
    </location>
</feature>
<dbReference type="SUPFAM" id="SSF160240">
    <property type="entry name" value="Cation efflux protein cytoplasmic domain-like"/>
    <property type="match status" value="1"/>
</dbReference>
<organism evidence="10 11">
    <name type="scientific">Pristionchus mayeri</name>
    <dbReference type="NCBI Taxonomy" id="1317129"/>
    <lineage>
        <taxon>Eukaryota</taxon>
        <taxon>Metazoa</taxon>
        <taxon>Ecdysozoa</taxon>
        <taxon>Nematoda</taxon>
        <taxon>Chromadorea</taxon>
        <taxon>Rhabditida</taxon>
        <taxon>Rhabditina</taxon>
        <taxon>Diplogasteromorpha</taxon>
        <taxon>Diplogasteroidea</taxon>
        <taxon>Neodiplogasteridae</taxon>
        <taxon>Pristionchus</taxon>
    </lineage>
</organism>
<feature type="domain" description="Cation efflux protein transmembrane" evidence="8">
    <location>
        <begin position="52"/>
        <end position="237"/>
    </location>
</feature>
<name>A0AAN5I4Z1_9BILA</name>
<evidence type="ECO:0000256" key="4">
    <source>
        <dbReference type="ARBA" id="ARBA00022692"/>
    </source>
</evidence>
<feature type="transmembrane region" description="Helical" evidence="7">
    <location>
        <begin position="149"/>
        <end position="170"/>
    </location>
</feature>
<comment type="caution">
    <text evidence="10">The sequence shown here is derived from an EMBL/GenBank/DDBJ whole genome shotgun (WGS) entry which is preliminary data.</text>
</comment>
<dbReference type="Pfam" id="PF16916">
    <property type="entry name" value="ZT_dimer"/>
    <property type="match status" value="1"/>
</dbReference>
<gene>
    <name evidence="10" type="ORF">PMAYCL1PPCAC_22603</name>
</gene>
<evidence type="ECO:0000313" key="10">
    <source>
        <dbReference type="EMBL" id="GMR52408.1"/>
    </source>
</evidence>
<evidence type="ECO:0000256" key="3">
    <source>
        <dbReference type="ARBA" id="ARBA00022448"/>
    </source>
</evidence>
<evidence type="ECO:0000313" key="11">
    <source>
        <dbReference type="Proteomes" id="UP001328107"/>
    </source>
</evidence>
<comment type="similarity">
    <text evidence="2">Belongs to the cation diffusion facilitator (CDF) transporter (TC 2.A.4) family. SLC30A subfamily.</text>
</comment>
<dbReference type="Gene3D" id="1.20.1510.10">
    <property type="entry name" value="Cation efflux protein transmembrane domain"/>
    <property type="match status" value="1"/>
</dbReference>
<dbReference type="InterPro" id="IPR050291">
    <property type="entry name" value="CDF_Transporter"/>
</dbReference>
<feature type="non-terminal residue" evidence="10">
    <location>
        <position position="1"/>
    </location>
</feature>
<dbReference type="Proteomes" id="UP001328107">
    <property type="component" value="Unassembled WGS sequence"/>
</dbReference>
<keyword evidence="6 7" id="KW-0472">Membrane</keyword>